<protein>
    <submittedName>
        <fullName evidence="2">Uncharacterized protein</fullName>
    </submittedName>
</protein>
<accession>A0AAD8Y2E2</accession>
<evidence type="ECO:0000313" key="3">
    <source>
        <dbReference type="Proteomes" id="UP001224775"/>
    </source>
</evidence>
<gene>
    <name evidence="2" type="ORF">QTG54_011882</name>
</gene>
<keyword evidence="3" id="KW-1185">Reference proteome</keyword>
<reference evidence="2" key="1">
    <citation type="submission" date="2023-06" db="EMBL/GenBank/DDBJ databases">
        <title>Survivors Of The Sea: Transcriptome response of Skeletonema marinoi to long-term dormancy.</title>
        <authorList>
            <person name="Pinder M.I.M."/>
            <person name="Kourtchenko O."/>
            <person name="Robertson E.K."/>
            <person name="Larsson T."/>
            <person name="Maumus F."/>
            <person name="Osuna-Cruz C.M."/>
            <person name="Vancaester E."/>
            <person name="Stenow R."/>
            <person name="Vandepoele K."/>
            <person name="Ploug H."/>
            <person name="Bruchert V."/>
            <person name="Godhe A."/>
            <person name="Topel M."/>
        </authorList>
    </citation>
    <scope>NUCLEOTIDE SEQUENCE</scope>
    <source>
        <strain evidence="2">R05AC</strain>
    </source>
</reference>
<evidence type="ECO:0000256" key="1">
    <source>
        <dbReference type="SAM" id="SignalP"/>
    </source>
</evidence>
<feature type="chain" id="PRO_5042049033" evidence="1">
    <location>
        <begin position="20"/>
        <end position="148"/>
    </location>
</feature>
<dbReference type="EMBL" id="JATAAI010000025">
    <property type="protein sequence ID" value="KAK1737596.1"/>
    <property type="molecule type" value="Genomic_DNA"/>
</dbReference>
<proteinExistence type="predicted"/>
<keyword evidence="1" id="KW-0732">Signal</keyword>
<comment type="caution">
    <text evidence="2">The sequence shown here is derived from an EMBL/GenBank/DDBJ whole genome shotgun (WGS) entry which is preliminary data.</text>
</comment>
<sequence length="148" mass="16214">MKVNAISALLLLFVASANGQQCKDLGIFDSDDCASECKGLANGKGSSSWSMNYDSDGNLTKCECTTSNKGSFTCTSERTPEPPVNTTEECSYIKTWDQCKSYCKSLSGNYSVSHRSRNGKLTQCSCDYGPNRQNNYTCTRERSSLRSS</sequence>
<dbReference type="Proteomes" id="UP001224775">
    <property type="component" value="Unassembled WGS sequence"/>
</dbReference>
<dbReference type="AlphaFoldDB" id="A0AAD8Y2E2"/>
<organism evidence="2 3">
    <name type="scientific">Skeletonema marinoi</name>
    <dbReference type="NCBI Taxonomy" id="267567"/>
    <lineage>
        <taxon>Eukaryota</taxon>
        <taxon>Sar</taxon>
        <taxon>Stramenopiles</taxon>
        <taxon>Ochrophyta</taxon>
        <taxon>Bacillariophyta</taxon>
        <taxon>Coscinodiscophyceae</taxon>
        <taxon>Thalassiosirophycidae</taxon>
        <taxon>Thalassiosirales</taxon>
        <taxon>Skeletonemataceae</taxon>
        <taxon>Skeletonema</taxon>
        <taxon>Skeletonema marinoi-dohrnii complex</taxon>
    </lineage>
</organism>
<feature type="signal peptide" evidence="1">
    <location>
        <begin position="1"/>
        <end position="19"/>
    </location>
</feature>
<name>A0AAD8Y2E2_9STRA</name>
<evidence type="ECO:0000313" key="2">
    <source>
        <dbReference type="EMBL" id="KAK1737596.1"/>
    </source>
</evidence>